<dbReference type="GO" id="GO:0003677">
    <property type="term" value="F:DNA binding"/>
    <property type="evidence" value="ECO:0007669"/>
    <property type="project" value="InterPro"/>
</dbReference>
<dbReference type="Gene3D" id="1.20.5.140">
    <property type="match status" value="1"/>
</dbReference>
<dbReference type="InterPro" id="IPR035901">
    <property type="entry name" value="GIY-YIG_endonuc_sf"/>
</dbReference>
<dbReference type="PROSITE" id="PS50151">
    <property type="entry name" value="UVR"/>
    <property type="match status" value="1"/>
</dbReference>
<dbReference type="Gene3D" id="3.30.420.10">
    <property type="entry name" value="Ribonuclease H-like superfamily/Ribonuclease H"/>
    <property type="match status" value="1"/>
</dbReference>
<dbReference type="GO" id="GO:0006260">
    <property type="term" value="P:DNA replication"/>
    <property type="evidence" value="ECO:0007669"/>
    <property type="project" value="InterPro"/>
</dbReference>
<dbReference type="CDD" id="cd06127">
    <property type="entry name" value="DEDDh"/>
    <property type="match status" value="1"/>
</dbReference>
<sequence length="559" mass="61725">MQLRLDAADRLVELVEERRGPVQVDEAARLVLKLDSQVPVGLARSLLDEAVRDDARLRWSGDLVALTKAPGEALSIEQATFVVFDLETTGLRPATSRPCEIGAVRVRELALGERFQTLANPGARLDPAIAALTGLRDAELRRAPPVQAAVRRFLGFAGDAVLVAHNARFDMAFLDNETMRATGRRTAATVVDTVGLARRLLGRQPANLAALSYRFATEARPCHRALPDAEATAEILLCLIGMAQERGARTVADLVELAATRPRRVHRKRSLAFGAPPRPGVYLFRDANDQVLYVGRARDLRARLRSYFRSERQRPAVEAALGALERVEWRTRGSEVEAALEELRLIRELRPPANRRAVRPDRYVYLRRRGDSVICSSQRGELGPLSSRRTGQLAARALQGVEWETLEDALPKLQEKLRRLARDLRFEDAARLRDRIAALETAVREVQRMRRLRELSVCLVVPGEREGTRRGIYVAKGQVVCIRPFIGAGGVEWQAALADVARAEPTLAPEAADDLRVLASFIRRPPPELTVVGLAHSAGWRSFESEPSPTAGASLSSTA</sequence>
<accession>A0A166H1Z1</accession>
<dbReference type="InterPro" id="IPR036397">
    <property type="entry name" value="RNaseH_sf"/>
</dbReference>
<name>A0A166H1Z1_9BACT</name>
<dbReference type="InterPro" id="IPR036876">
    <property type="entry name" value="UVR_dom_sf"/>
</dbReference>
<dbReference type="Gene3D" id="4.10.860.10">
    <property type="entry name" value="UVR domain"/>
    <property type="match status" value="1"/>
</dbReference>
<dbReference type="GO" id="GO:0004527">
    <property type="term" value="F:exonuclease activity"/>
    <property type="evidence" value="ECO:0007669"/>
    <property type="project" value="UniProtKB-ARBA"/>
</dbReference>
<dbReference type="SMART" id="SM00479">
    <property type="entry name" value="EXOIII"/>
    <property type="match status" value="1"/>
</dbReference>
<feature type="domain" description="UVR" evidence="2">
    <location>
        <begin position="407"/>
        <end position="442"/>
    </location>
</feature>
<dbReference type="InterPro" id="IPR012337">
    <property type="entry name" value="RNaseH-like_sf"/>
</dbReference>
<dbReference type="InterPro" id="IPR050066">
    <property type="entry name" value="UvrABC_protein_C"/>
</dbReference>
<proteinExistence type="predicted"/>
<dbReference type="NCBIfam" id="TIGR00573">
    <property type="entry name" value="dnaq"/>
    <property type="match status" value="1"/>
</dbReference>
<dbReference type="Gene3D" id="3.40.1440.10">
    <property type="entry name" value="GIY-YIG endonuclease"/>
    <property type="match status" value="1"/>
</dbReference>
<dbReference type="SMART" id="SM00465">
    <property type="entry name" value="GIYc"/>
    <property type="match status" value="1"/>
</dbReference>
<dbReference type="InterPro" id="IPR006054">
    <property type="entry name" value="DnaQ"/>
</dbReference>
<evidence type="ECO:0000256" key="1">
    <source>
        <dbReference type="SAM" id="Coils"/>
    </source>
</evidence>
<dbReference type="SUPFAM" id="SSF46600">
    <property type="entry name" value="C-terminal UvrC-binding domain of UvrB"/>
    <property type="match status" value="1"/>
</dbReference>
<dbReference type="GO" id="GO:0003887">
    <property type="term" value="F:DNA-directed DNA polymerase activity"/>
    <property type="evidence" value="ECO:0007669"/>
    <property type="project" value="InterPro"/>
</dbReference>
<organism evidence="4">
    <name type="scientific">uncultured bacterium 5G12</name>
    <dbReference type="NCBI Taxonomy" id="1701325"/>
    <lineage>
        <taxon>Bacteria</taxon>
        <taxon>environmental samples</taxon>
    </lineage>
</organism>
<dbReference type="Pfam" id="PF01541">
    <property type="entry name" value="GIY-YIG"/>
    <property type="match status" value="1"/>
</dbReference>
<feature type="coiled-coil region" evidence="1">
    <location>
        <begin position="403"/>
        <end position="449"/>
    </location>
</feature>
<reference evidence="4" key="1">
    <citation type="submission" date="2016-04" db="EMBL/GenBank/DDBJ databases">
        <title>Exploring the genomic information of specific uncultured soil bacteria through a new metagenomic library-based strategy.</title>
        <authorList>
            <person name="Liu Y."/>
            <person name="Zhang R."/>
        </authorList>
    </citation>
    <scope>NUCLEOTIDE SEQUENCE</scope>
</reference>
<dbReference type="InterPro" id="IPR047296">
    <property type="entry name" value="GIY-YIG_UvrC_Cho"/>
</dbReference>
<dbReference type="SUPFAM" id="SSF82771">
    <property type="entry name" value="GIY-YIG endonuclease"/>
    <property type="match status" value="1"/>
</dbReference>
<evidence type="ECO:0000259" key="3">
    <source>
        <dbReference type="PROSITE" id="PS50164"/>
    </source>
</evidence>
<dbReference type="AlphaFoldDB" id="A0A166H1Z1"/>
<dbReference type="InterPro" id="IPR013520">
    <property type="entry name" value="Ribonucl_H"/>
</dbReference>
<dbReference type="FunFam" id="3.30.420.10:FF:000045">
    <property type="entry name" value="3'-5' exonuclease DinG"/>
    <property type="match status" value="1"/>
</dbReference>
<dbReference type="GO" id="GO:0009380">
    <property type="term" value="C:excinuclease repair complex"/>
    <property type="evidence" value="ECO:0007669"/>
    <property type="project" value="TreeGrafter"/>
</dbReference>
<keyword evidence="1" id="KW-0175">Coiled coil</keyword>
<dbReference type="EMBL" id="KT342857">
    <property type="protein sequence ID" value="ANA07975.1"/>
    <property type="molecule type" value="Genomic_DNA"/>
</dbReference>
<dbReference type="Pfam" id="PF00929">
    <property type="entry name" value="RNase_T"/>
    <property type="match status" value="1"/>
</dbReference>
<dbReference type="GO" id="GO:0006289">
    <property type="term" value="P:nucleotide-excision repair"/>
    <property type="evidence" value="ECO:0007669"/>
    <property type="project" value="InterPro"/>
</dbReference>
<dbReference type="Pfam" id="PF02151">
    <property type="entry name" value="UVR"/>
    <property type="match status" value="1"/>
</dbReference>
<dbReference type="InterPro" id="IPR001943">
    <property type="entry name" value="UVR_dom"/>
</dbReference>
<feature type="domain" description="GIY-YIG" evidence="3">
    <location>
        <begin position="277"/>
        <end position="355"/>
    </location>
</feature>
<dbReference type="InterPro" id="IPR000305">
    <property type="entry name" value="GIY-YIG_endonuc"/>
</dbReference>
<evidence type="ECO:0000313" key="4">
    <source>
        <dbReference type="EMBL" id="ANA07975.1"/>
    </source>
</evidence>
<dbReference type="PROSITE" id="PS50164">
    <property type="entry name" value="GIY_YIG"/>
    <property type="match status" value="1"/>
</dbReference>
<protein>
    <submittedName>
        <fullName evidence="4">DNA polymerase III subunit epsilon</fullName>
    </submittedName>
</protein>
<evidence type="ECO:0000259" key="2">
    <source>
        <dbReference type="PROSITE" id="PS50151"/>
    </source>
</evidence>
<dbReference type="SUPFAM" id="SSF53098">
    <property type="entry name" value="Ribonuclease H-like"/>
    <property type="match status" value="1"/>
</dbReference>
<dbReference type="CDD" id="cd10434">
    <property type="entry name" value="GIY-YIG_UvrC_Cho"/>
    <property type="match status" value="1"/>
</dbReference>
<dbReference type="PANTHER" id="PTHR30562:SF1">
    <property type="entry name" value="UVRABC SYSTEM PROTEIN C"/>
    <property type="match status" value="1"/>
</dbReference>
<dbReference type="PANTHER" id="PTHR30562">
    <property type="entry name" value="UVRC/OXIDOREDUCTASE"/>
    <property type="match status" value="1"/>
</dbReference>
<gene>
    <name evidence="4" type="primary">polC</name>
    <name evidence="4" type="ORF">5G12_049</name>
</gene>